<evidence type="ECO:0000313" key="4">
    <source>
        <dbReference type="Proteomes" id="UP001146351"/>
    </source>
</evidence>
<dbReference type="InterPro" id="IPR013097">
    <property type="entry name" value="Dabb"/>
</dbReference>
<dbReference type="Pfam" id="PF07876">
    <property type="entry name" value="Dabb"/>
    <property type="match status" value="1"/>
</dbReference>
<reference evidence="3" key="2">
    <citation type="journal article" date="2023" name="IMA Fungus">
        <title>Comparative genomic study of the Penicillium genus elucidates a diverse pangenome and 15 lateral gene transfer events.</title>
        <authorList>
            <person name="Petersen C."/>
            <person name="Sorensen T."/>
            <person name="Nielsen M.R."/>
            <person name="Sondergaard T.E."/>
            <person name="Sorensen J.L."/>
            <person name="Fitzpatrick D.A."/>
            <person name="Frisvad J.C."/>
            <person name="Nielsen K.L."/>
        </authorList>
    </citation>
    <scope>NUCLEOTIDE SEQUENCE</scope>
    <source>
        <strain evidence="3">IBT 21917</strain>
    </source>
</reference>
<dbReference type="PROSITE" id="PS51502">
    <property type="entry name" value="S_R_A_B_BARREL"/>
    <property type="match status" value="1"/>
</dbReference>
<dbReference type="Proteomes" id="UP001146351">
    <property type="component" value="Unassembled WGS sequence"/>
</dbReference>
<gene>
    <name evidence="3" type="ORF">N7492_010510</name>
</gene>
<evidence type="ECO:0000313" key="3">
    <source>
        <dbReference type="EMBL" id="KAJ5152215.1"/>
    </source>
</evidence>
<dbReference type="OrthoDB" id="1601230at2759"/>
<accession>A0A9W9HPA4</accession>
<proteinExistence type="predicted"/>
<dbReference type="EMBL" id="JAPQKO010000008">
    <property type="protein sequence ID" value="KAJ5152215.1"/>
    <property type="molecule type" value="Genomic_DNA"/>
</dbReference>
<keyword evidence="4" id="KW-1185">Reference proteome</keyword>
<dbReference type="PANTHER" id="PTHR33178">
    <property type="match status" value="1"/>
</dbReference>
<reference evidence="3" key="1">
    <citation type="submission" date="2022-11" db="EMBL/GenBank/DDBJ databases">
        <authorList>
            <person name="Petersen C."/>
        </authorList>
    </citation>
    <scope>NUCLEOTIDE SEQUENCE</scope>
    <source>
        <strain evidence="3">IBT 21917</strain>
    </source>
</reference>
<feature type="domain" description="Stress-response A/B barrel" evidence="2">
    <location>
        <begin position="3"/>
        <end position="105"/>
    </location>
</feature>
<comment type="subunit">
    <text evidence="1">Homodimer.</text>
</comment>
<evidence type="ECO:0000259" key="2">
    <source>
        <dbReference type="PROSITE" id="PS51502"/>
    </source>
</evidence>
<dbReference type="Gene3D" id="3.30.70.100">
    <property type="match status" value="1"/>
</dbReference>
<comment type="caution">
    <text evidence="3">The sequence shown here is derived from an EMBL/GenBank/DDBJ whole genome shotgun (WGS) entry which is preliminary data.</text>
</comment>
<name>A0A9W9HPA4_9EURO</name>
<evidence type="ECO:0000256" key="1">
    <source>
        <dbReference type="ARBA" id="ARBA00011738"/>
    </source>
</evidence>
<dbReference type="PANTHER" id="PTHR33178:SF10">
    <property type="entry name" value="STRESS-RESPONSE A_B BARREL DOMAIN-CONTAINING PROTEIN"/>
    <property type="match status" value="1"/>
</dbReference>
<dbReference type="InterPro" id="IPR011008">
    <property type="entry name" value="Dimeric_a/b-barrel"/>
</dbReference>
<dbReference type="SMART" id="SM00886">
    <property type="entry name" value="Dabb"/>
    <property type="match status" value="1"/>
</dbReference>
<organism evidence="3 4">
    <name type="scientific">Penicillium capsulatum</name>
    <dbReference type="NCBI Taxonomy" id="69766"/>
    <lineage>
        <taxon>Eukaryota</taxon>
        <taxon>Fungi</taxon>
        <taxon>Dikarya</taxon>
        <taxon>Ascomycota</taxon>
        <taxon>Pezizomycotina</taxon>
        <taxon>Eurotiomycetes</taxon>
        <taxon>Eurotiomycetidae</taxon>
        <taxon>Eurotiales</taxon>
        <taxon>Aspergillaceae</taxon>
        <taxon>Penicillium</taxon>
    </lineage>
</organism>
<dbReference type="InterPro" id="IPR044662">
    <property type="entry name" value="HS1/DABB1-like"/>
</dbReference>
<dbReference type="SUPFAM" id="SSF54909">
    <property type="entry name" value="Dimeric alpha+beta barrel"/>
    <property type="match status" value="1"/>
</dbReference>
<protein>
    <recommendedName>
        <fullName evidence="2">Stress-response A/B barrel domain-containing protein</fullName>
    </recommendedName>
</protein>
<sequence length="110" mass="12469">MSITHIVMFQFKPETPAQLVDDACQWMLSLKEKCIHPTSQNPYIQMSSGGTDNSKEGLQNGITHAFVVEFANAEDRDYYVDKDPAHQEFVQYVKGIIQKAQVIDFTPGLF</sequence>
<dbReference type="AlphaFoldDB" id="A0A9W9HPA4"/>